<dbReference type="InterPro" id="IPR056366">
    <property type="entry name" value="Ribosomal_eL24"/>
</dbReference>
<evidence type="ECO:0000256" key="2">
    <source>
        <dbReference type="ARBA" id="ARBA00022980"/>
    </source>
</evidence>
<evidence type="ECO:0000259" key="5">
    <source>
        <dbReference type="Pfam" id="PF01246"/>
    </source>
</evidence>
<dbReference type="Pfam" id="PF01246">
    <property type="entry name" value="Ribosomal_L24e"/>
    <property type="match status" value="1"/>
</dbReference>
<reference evidence="6 7" key="1">
    <citation type="submission" date="2011-02" db="EMBL/GenBank/DDBJ databases">
        <title>The Genome Sequence of Sphaeroforma arctica JP610.</title>
        <authorList>
            <consortium name="The Broad Institute Genome Sequencing Platform"/>
            <person name="Russ C."/>
            <person name="Cuomo C."/>
            <person name="Young S.K."/>
            <person name="Zeng Q."/>
            <person name="Gargeya S."/>
            <person name="Alvarado L."/>
            <person name="Berlin A."/>
            <person name="Chapman S.B."/>
            <person name="Chen Z."/>
            <person name="Freedman E."/>
            <person name="Gellesch M."/>
            <person name="Goldberg J."/>
            <person name="Griggs A."/>
            <person name="Gujja S."/>
            <person name="Heilman E."/>
            <person name="Heiman D."/>
            <person name="Howarth C."/>
            <person name="Mehta T."/>
            <person name="Neiman D."/>
            <person name="Pearson M."/>
            <person name="Roberts A."/>
            <person name="Saif S."/>
            <person name="Shea T."/>
            <person name="Shenoy N."/>
            <person name="Sisk P."/>
            <person name="Stolte C."/>
            <person name="Sykes S."/>
            <person name="White J."/>
            <person name="Yandava C."/>
            <person name="Burger G."/>
            <person name="Gray M.W."/>
            <person name="Holland P.W.H."/>
            <person name="King N."/>
            <person name="Lang F.B.F."/>
            <person name="Roger A.J."/>
            <person name="Ruiz-Trillo I."/>
            <person name="Haas B."/>
            <person name="Nusbaum C."/>
            <person name="Birren B."/>
        </authorList>
    </citation>
    <scope>NUCLEOTIDE SEQUENCE [LARGE SCALE GENOMIC DNA]</scope>
    <source>
        <strain evidence="6 7">JP610</strain>
    </source>
</reference>
<evidence type="ECO:0000256" key="4">
    <source>
        <dbReference type="SAM" id="MobiDB-lite"/>
    </source>
</evidence>
<dbReference type="eggNOG" id="KOG1722">
    <property type="taxonomic scope" value="Eukaryota"/>
</dbReference>
<dbReference type="PANTHER" id="PTHR10792:SF1">
    <property type="entry name" value="RIBOSOMAL PROTEIN L24"/>
    <property type="match status" value="1"/>
</dbReference>
<keyword evidence="7" id="KW-1185">Reference proteome</keyword>
<gene>
    <name evidence="6" type="ORF">SARC_06927</name>
</gene>
<feature type="compositionally biased region" description="Basic and acidic residues" evidence="4">
    <location>
        <begin position="100"/>
        <end position="118"/>
    </location>
</feature>
<organism evidence="6 7">
    <name type="scientific">Sphaeroforma arctica JP610</name>
    <dbReference type="NCBI Taxonomy" id="667725"/>
    <lineage>
        <taxon>Eukaryota</taxon>
        <taxon>Ichthyosporea</taxon>
        <taxon>Ichthyophonida</taxon>
        <taxon>Sphaeroforma</taxon>
    </lineage>
</organism>
<keyword evidence="3" id="KW-0687">Ribonucleoprotein</keyword>
<proteinExistence type="inferred from homology"/>
<dbReference type="InterPro" id="IPR038630">
    <property type="entry name" value="L24e/L24_sf"/>
</dbReference>
<feature type="region of interest" description="Disordered" evidence="4">
    <location>
        <begin position="100"/>
        <end position="131"/>
    </location>
</feature>
<feature type="region of interest" description="Disordered" evidence="4">
    <location>
        <begin position="60"/>
        <end position="80"/>
    </location>
</feature>
<feature type="domain" description="Large ribosomal subunit protein eL24-related N-terminal" evidence="5">
    <location>
        <begin position="1"/>
        <end position="64"/>
    </location>
</feature>
<dbReference type="STRING" id="667725.A0A0L0FVZ0"/>
<keyword evidence="2" id="KW-0689">Ribosomal protein</keyword>
<dbReference type="OrthoDB" id="1727108at2759"/>
<dbReference type="GO" id="GO:0003735">
    <property type="term" value="F:structural constituent of ribosome"/>
    <property type="evidence" value="ECO:0007669"/>
    <property type="project" value="InterPro"/>
</dbReference>
<dbReference type="FunFam" id="2.30.170.20:FF:000002">
    <property type="entry name" value="60S ribosomal protein L24"/>
    <property type="match status" value="1"/>
</dbReference>
<comment type="similarity">
    <text evidence="1">Belongs to the eukaryotic ribosomal protein eL24 family.</text>
</comment>
<sequence>MKTETCVFSGAKIYPGKGKRYVRLDGRVYNFINNKCSSLFMQRKNPRKISWTVLFRRKAKKGTQMDEKSRKKTRKAVKSDRAIGGLTREALMAKRNETSEIRKARRDHISKEKKDKIQAAKVAKKTNRGIKNTIPVAKNNKGKQNIRTGGLR</sequence>
<evidence type="ECO:0000313" key="7">
    <source>
        <dbReference type="Proteomes" id="UP000054560"/>
    </source>
</evidence>
<name>A0A0L0FVZ0_9EUKA</name>
<dbReference type="Gene3D" id="2.30.170.20">
    <property type="entry name" value="Ribosomal protein L24e"/>
    <property type="match status" value="1"/>
</dbReference>
<dbReference type="InterPro" id="IPR023442">
    <property type="entry name" value="Ribosomal_eL24_CS"/>
</dbReference>
<dbReference type="GO" id="GO:0022625">
    <property type="term" value="C:cytosolic large ribosomal subunit"/>
    <property type="evidence" value="ECO:0007669"/>
    <property type="project" value="TreeGrafter"/>
</dbReference>
<dbReference type="Gene3D" id="6.10.250.1270">
    <property type="match status" value="1"/>
</dbReference>
<dbReference type="PANTHER" id="PTHR10792">
    <property type="entry name" value="60S RIBOSOMAL PROTEIN L24"/>
    <property type="match status" value="1"/>
</dbReference>
<accession>A0A0L0FVZ0</accession>
<evidence type="ECO:0000313" key="6">
    <source>
        <dbReference type="EMBL" id="KNC80726.1"/>
    </source>
</evidence>
<evidence type="ECO:0000256" key="1">
    <source>
        <dbReference type="ARBA" id="ARBA00005647"/>
    </source>
</evidence>
<protein>
    <recommendedName>
        <fullName evidence="5">Large ribosomal subunit protein eL24-related N-terminal domain-containing protein</fullName>
    </recommendedName>
</protein>
<dbReference type="SUPFAM" id="SSF57716">
    <property type="entry name" value="Glucocorticoid receptor-like (DNA-binding domain)"/>
    <property type="match status" value="1"/>
</dbReference>
<dbReference type="RefSeq" id="XP_014154628.1">
    <property type="nucleotide sequence ID" value="XM_014299153.1"/>
</dbReference>
<dbReference type="InterPro" id="IPR000988">
    <property type="entry name" value="Ribosomal_eL24-rel_N"/>
</dbReference>
<dbReference type="AlphaFoldDB" id="A0A0L0FVZ0"/>
<dbReference type="GO" id="GO:0002181">
    <property type="term" value="P:cytoplasmic translation"/>
    <property type="evidence" value="ECO:0007669"/>
    <property type="project" value="TreeGrafter"/>
</dbReference>
<dbReference type="GeneID" id="25907431"/>
<dbReference type="EMBL" id="KQ242116">
    <property type="protein sequence ID" value="KNC80726.1"/>
    <property type="molecule type" value="Genomic_DNA"/>
</dbReference>
<evidence type="ECO:0000256" key="3">
    <source>
        <dbReference type="ARBA" id="ARBA00023274"/>
    </source>
</evidence>
<dbReference type="PROSITE" id="PS01073">
    <property type="entry name" value="RIBOSOMAL_L24E"/>
    <property type="match status" value="1"/>
</dbReference>
<dbReference type="GO" id="GO:0003729">
    <property type="term" value="F:mRNA binding"/>
    <property type="evidence" value="ECO:0007669"/>
    <property type="project" value="TreeGrafter"/>
</dbReference>
<dbReference type="CDD" id="cd00472">
    <property type="entry name" value="Ribosomal_L24e_L24"/>
    <property type="match status" value="1"/>
</dbReference>
<dbReference type="Proteomes" id="UP000054560">
    <property type="component" value="Unassembled WGS sequence"/>
</dbReference>